<proteinExistence type="predicted"/>
<dbReference type="InterPro" id="IPR036812">
    <property type="entry name" value="NAD(P)_OxRdtase_dom_sf"/>
</dbReference>
<sequence>MSDLISRPLGKTGLTVTRLSAGGHFTNGPCGHEDIPRRVGELNHMLDCGITYFDVQWEPEELATAEVMKTRADEMTIAWPLHGVTQRGGDVTAQYVIDYCDDHRQRYGIDHVNILLWIALEVEADTQDAAVGEVRKAFEKLKADGFCDHLGFSCHHSPEMALRAVTQFDDFEVMMIPFGALNGAGAGVLQAAGEKGIGTVGMKPFGGGGGFFNRVWSGQVDHSAVTGWKDSSRPYEAALRWALANDHLDCSVPGMQSIQHIDGLVAAAAEPLGDEDKTILETMQAALTETGAEAHFDGAWD</sequence>
<dbReference type="SUPFAM" id="SSF51430">
    <property type="entry name" value="NAD(P)-linked oxidoreductase"/>
    <property type="match status" value="1"/>
</dbReference>
<gene>
    <name evidence="2" type="ORF">LCGC14_0015550</name>
</gene>
<dbReference type="InterPro" id="IPR023210">
    <property type="entry name" value="NADP_OxRdtase_dom"/>
</dbReference>
<reference evidence="2" key="1">
    <citation type="journal article" date="2015" name="Nature">
        <title>Complex archaea that bridge the gap between prokaryotes and eukaryotes.</title>
        <authorList>
            <person name="Spang A."/>
            <person name="Saw J.H."/>
            <person name="Jorgensen S.L."/>
            <person name="Zaremba-Niedzwiedzka K."/>
            <person name="Martijn J."/>
            <person name="Lind A.E."/>
            <person name="van Eijk R."/>
            <person name="Schleper C."/>
            <person name="Guy L."/>
            <person name="Ettema T.J."/>
        </authorList>
    </citation>
    <scope>NUCLEOTIDE SEQUENCE</scope>
</reference>
<feature type="domain" description="NADP-dependent oxidoreductase" evidence="1">
    <location>
        <begin position="42"/>
        <end position="208"/>
    </location>
</feature>
<evidence type="ECO:0000313" key="2">
    <source>
        <dbReference type="EMBL" id="KKO11079.1"/>
    </source>
</evidence>
<name>A0A0F9Z1V6_9ZZZZ</name>
<protein>
    <recommendedName>
        <fullName evidence="1">NADP-dependent oxidoreductase domain-containing protein</fullName>
    </recommendedName>
</protein>
<dbReference type="Pfam" id="PF00248">
    <property type="entry name" value="Aldo_ket_red"/>
    <property type="match status" value="1"/>
</dbReference>
<dbReference type="PANTHER" id="PTHR43312:SF1">
    <property type="entry name" value="NADP-DEPENDENT OXIDOREDUCTASE DOMAIN-CONTAINING PROTEIN"/>
    <property type="match status" value="1"/>
</dbReference>
<dbReference type="EMBL" id="LAZR01000003">
    <property type="protein sequence ID" value="KKO11079.1"/>
    <property type="molecule type" value="Genomic_DNA"/>
</dbReference>
<organism evidence="2">
    <name type="scientific">marine sediment metagenome</name>
    <dbReference type="NCBI Taxonomy" id="412755"/>
    <lineage>
        <taxon>unclassified sequences</taxon>
        <taxon>metagenomes</taxon>
        <taxon>ecological metagenomes</taxon>
    </lineage>
</organism>
<comment type="caution">
    <text evidence="2">The sequence shown here is derived from an EMBL/GenBank/DDBJ whole genome shotgun (WGS) entry which is preliminary data.</text>
</comment>
<dbReference type="InterPro" id="IPR053135">
    <property type="entry name" value="AKR2_Oxidoreductase"/>
</dbReference>
<dbReference type="PANTHER" id="PTHR43312">
    <property type="entry name" value="D-THREO-ALDOSE 1-DEHYDROGENASE"/>
    <property type="match status" value="1"/>
</dbReference>
<dbReference type="AlphaFoldDB" id="A0A0F9Z1V6"/>
<accession>A0A0F9Z1V6</accession>
<dbReference type="Gene3D" id="3.20.20.100">
    <property type="entry name" value="NADP-dependent oxidoreductase domain"/>
    <property type="match status" value="1"/>
</dbReference>
<evidence type="ECO:0000259" key="1">
    <source>
        <dbReference type="Pfam" id="PF00248"/>
    </source>
</evidence>